<evidence type="ECO:0000313" key="3">
    <source>
        <dbReference type="Proteomes" id="UP000290244"/>
    </source>
</evidence>
<evidence type="ECO:0000256" key="1">
    <source>
        <dbReference type="SAM" id="Phobius"/>
    </source>
</evidence>
<feature type="transmembrane region" description="Helical" evidence="1">
    <location>
        <begin position="45"/>
        <end position="63"/>
    </location>
</feature>
<organism evidence="2 3">
    <name type="scientific">Litorilituus sediminis</name>
    <dbReference type="NCBI Taxonomy" id="718192"/>
    <lineage>
        <taxon>Bacteria</taxon>
        <taxon>Pseudomonadati</taxon>
        <taxon>Pseudomonadota</taxon>
        <taxon>Gammaproteobacteria</taxon>
        <taxon>Alteromonadales</taxon>
        <taxon>Colwelliaceae</taxon>
        <taxon>Litorilituus</taxon>
    </lineage>
</organism>
<sequence length="134" mass="15262">MAESNHALIPPFTGKRWLKILLRTCHLVGVAGVFSYALIGEAQVHYWFITIITGVGLLVLEALSNLVWFVQVRALVMYIKLVLLVAVFIYPQYAWHFFISMIILSGIISHAPSSVRYYSFLHFKKVKSIHDIKG</sequence>
<feature type="transmembrane region" description="Helical" evidence="1">
    <location>
        <begin position="97"/>
        <end position="118"/>
    </location>
</feature>
<dbReference type="Proteomes" id="UP000290244">
    <property type="component" value="Chromosome"/>
</dbReference>
<feature type="transmembrane region" description="Helical" evidence="1">
    <location>
        <begin position="75"/>
        <end position="91"/>
    </location>
</feature>
<dbReference type="EMBL" id="CP034759">
    <property type="protein sequence ID" value="QBG36957.1"/>
    <property type="molecule type" value="Genomic_DNA"/>
</dbReference>
<feature type="transmembrane region" description="Helical" evidence="1">
    <location>
        <begin position="20"/>
        <end position="39"/>
    </location>
</feature>
<keyword evidence="1" id="KW-1133">Transmembrane helix</keyword>
<evidence type="ECO:0000313" key="2">
    <source>
        <dbReference type="EMBL" id="QBG36957.1"/>
    </source>
</evidence>
<gene>
    <name evidence="2" type="ORF">EMK97_15120</name>
</gene>
<dbReference type="KEGG" id="lsd:EMK97_15120"/>
<dbReference type="RefSeq" id="WP_130603600.1">
    <property type="nucleotide sequence ID" value="NZ_CP034759.1"/>
</dbReference>
<protein>
    <submittedName>
        <fullName evidence="2">Uncharacterized protein</fullName>
    </submittedName>
</protein>
<keyword evidence="1" id="KW-0472">Membrane</keyword>
<keyword evidence="1" id="KW-0812">Transmembrane</keyword>
<keyword evidence="3" id="KW-1185">Reference proteome</keyword>
<dbReference type="OrthoDB" id="6118617at2"/>
<reference evidence="2 3" key="1">
    <citation type="submission" date="2018-12" db="EMBL/GenBank/DDBJ databases">
        <title>Complete genome of Litorilituus sediminis.</title>
        <authorList>
            <person name="Liu A."/>
            <person name="Rong J."/>
        </authorList>
    </citation>
    <scope>NUCLEOTIDE SEQUENCE [LARGE SCALE GENOMIC DNA]</scope>
    <source>
        <strain evidence="2 3">JCM 17549</strain>
    </source>
</reference>
<dbReference type="AlphaFoldDB" id="A0A4P6PBE7"/>
<name>A0A4P6PBE7_9GAMM</name>
<accession>A0A4P6PBE7</accession>
<proteinExistence type="predicted"/>